<comment type="similarity">
    <text evidence="1">Belongs to the YciI family.</text>
</comment>
<comment type="caution">
    <text evidence="3">The sequence shown here is derived from an EMBL/GenBank/DDBJ whole genome shotgun (WGS) entry which is preliminary data.</text>
</comment>
<evidence type="ECO:0000259" key="2">
    <source>
        <dbReference type="Pfam" id="PF03795"/>
    </source>
</evidence>
<evidence type="ECO:0000313" key="3">
    <source>
        <dbReference type="EMBL" id="MBW6390097.1"/>
    </source>
</evidence>
<sequence>MRYACFIYYDPKLLFGGSPQANDALEKCTSYDEVVKESGHFVMGEALELPETARVLRKLDGKVLATDGPFMETKEVLGGIILIEAEDLEDAVRVASGHPLASIGAIEVRPVVDFAQPRPAF</sequence>
<name>A0ABS6ZJ65_9GAMM</name>
<dbReference type="Gene3D" id="3.30.70.1060">
    <property type="entry name" value="Dimeric alpha+beta barrel"/>
    <property type="match status" value="1"/>
</dbReference>
<keyword evidence="4" id="KW-1185">Reference proteome</keyword>
<protein>
    <submittedName>
        <fullName evidence="3">YciI family protein</fullName>
    </submittedName>
</protein>
<dbReference type="InterPro" id="IPR005545">
    <property type="entry name" value="YCII"/>
</dbReference>
<dbReference type="SUPFAM" id="SSF54909">
    <property type="entry name" value="Dimeric alpha+beta barrel"/>
    <property type="match status" value="1"/>
</dbReference>
<dbReference type="PANTHER" id="PTHR35174">
    <property type="entry name" value="BLL7171 PROTEIN-RELATED"/>
    <property type="match status" value="1"/>
</dbReference>
<organism evidence="3 4">
    <name type="scientific">Billgrantia antri</name>
    <dbReference type="NCBI Taxonomy" id="2846777"/>
    <lineage>
        <taxon>Bacteria</taxon>
        <taxon>Pseudomonadati</taxon>
        <taxon>Pseudomonadota</taxon>
        <taxon>Gammaproteobacteria</taxon>
        <taxon>Oceanospirillales</taxon>
        <taxon>Halomonadaceae</taxon>
        <taxon>Billgrantia</taxon>
    </lineage>
</organism>
<proteinExistence type="inferred from homology"/>
<dbReference type="Proteomes" id="UP000769617">
    <property type="component" value="Unassembled WGS sequence"/>
</dbReference>
<reference evidence="3 4" key="1">
    <citation type="submission" date="2021-07" db="EMBL/GenBank/DDBJ databases">
        <authorList>
            <person name="So Y."/>
        </authorList>
    </citation>
    <scope>NUCLEOTIDE SEQUENCE [LARGE SCALE GENOMIC DNA]</scope>
    <source>
        <strain evidence="3 4">Y3S6</strain>
    </source>
</reference>
<dbReference type="EMBL" id="JAHYCA010000001">
    <property type="protein sequence ID" value="MBW6390097.1"/>
    <property type="molecule type" value="Genomic_DNA"/>
</dbReference>
<dbReference type="PANTHER" id="PTHR35174:SF3">
    <property type="entry name" value="BLL7171 PROTEIN"/>
    <property type="match status" value="1"/>
</dbReference>
<dbReference type="Pfam" id="PF03795">
    <property type="entry name" value="YCII"/>
    <property type="match status" value="1"/>
</dbReference>
<dbReference type="RefSeq" id="WP_219790600.1">
    <property type="nucleotide sequence ID" value="NZ_JAHYCA010000001.1"/>
</dbReference>
<gene>
    <name evidence="3" type="ORF">KPL81_02820</name>
</gene>
<feature type="domain" description="YCII-related" evidence="2">
    <location>
        <begin position="1"/>
        <end position="114"/>
    </location>
</feature>
<evidence type="ECO:0000256" key="1">
    <source>
        <dbReference type="ARBA" id="ARBA00007689"/>
    </source>
</evidence>
<dbReference type="InterPro" id="IPR011008">
    <property type="entry name" value="Dimeric_a/b-barrel"/>
</dbReference>
<evidence type="ECO:0000313" key="4">
    <source>
        <dbReference type="Proteomes" id="UP000769617"/>
    </source>
</evidence>
<accession>A0ABS6ZJ65</accession>